<dbReference type="PANTHER" id="PTHR22916:SF3">
    <property type="entry name" value="UDP-GLCNAC:BETAGAL BETA-1,3-N-ACETYLGLUCOSAMINYLTRANSFERASE-LIKE PROTEIN 1"/>
    <property type="match status" value="1"/>
</dbReference>
<keyword evidence="3" id="KW-1185">Reference proteome</keyword>
<dbReference type="GO" id="GO:0016740">
    <property type="term" value="F:transferase activity"/>
    <property type="evidence" value="ECO:0007669"/>
    <property type="project" value="UniProtKB-KW"/>
</dbReference>
<sequence length="285" mass="33270">MEIENPMISVCMITYNHESFINEAIKGVFNQQVDFDVEFVISNDCSTDDTHIIIEKLIASNTKKNIRVSYFNQESNLGVMPNFVFALQQCSGKYIAICEGDDYWTDPLKLQKQVDFLENNPEFVVTYHNAKVLQNDRISKTNLIPEGRCEDFSKDQIKKGVWMPTLTRCFKNTIHLPEEFIKVNYGDFFLNCIYAEYGKAKYLDFVGAVYRKHDGGVHSSITQIKNNLNLIHDFKIISRYYFNQNEKELSKYYKNRVKKERNSLLKTIIKTRDLKSLGKFFGSYV</sequence>
<keyword evidence="2" id="KW-0808">Transferase</keyword>
<feature type="domain" description="Glycosyltransferase 2-like" evidence="1">
    <location>
        <begin position="9"/>
        <end position="137"/>
    </location>
</feature>
<comment type="caution">
    <text evidence="2">The sequence shown here is derived from an EMBL/GenBank/DDBJ whole genome shotgun (WGS) entry which is preliminary data.</text>
</comment>
<dbReference type="Proteomes" id="UP000624701">
    <property type="component" value="Unassembled WGS sequence"/>
</dbReference>
<accession>A0ABQ2C117</accession>
<dbReference type="InterPro" id="IPR001173">
    <property type="entry name" value="Glyco_trans_2-like"/>
</dbReference>
<dbReference type="EMBL" id="BMDQ01000003">
    <property type="protein sequence ID" value="GGI58044.1"/>
    <property type="molecule type" value="Genomic_DNA"/>
</dbReference>
<dbReference type="SUPFAM" id="SSF53448">
    <property type="entry name" value="Nucleotide-diphospho-sugar transferases"/>
    <property type="match status" value="1"/>
</dbReference>
<dbReference type="Gene3D" id="3.90.550.10">
    <property type="entry name" value="Spore Coat Polysaccharide Biosynthesis Protein SpsA, Chain A"/>
    <property type="match status" value="1"/>
</dbReference>
<proteinExistence type="predicted"/>
<dbReference type="InterPro" id="IPR029044">
    <property type="entry name" value="Nucleotide-diphossugar_trans"/>
</dbReference>
<name>A0ABQ2C117_9FLAO</name>
<evidence type="ECO:0000313" key="3">
    <source>
        <dbReference type="Proteomes" id="UP000624701"/>
    </source>
</evidence>
<evidence type="ECO:0000313" key="2">
    <source>
        <dbReference type="EMBL" id="GGI58044.1"/>
    </source>
</evidence>
<dbReference type="RefSeq" id="WP_188374949.1">
    <property type="nucleotide sequence ID" value="NZ_BMDQ01000003.1"/>
</dbReference>
<dbReference type="PANTHER" id="PTHR22916">
    <property type="entry name" value="GLYCOSYLTRANSFERASE"/>
    <property type="match status" value="1"/>
</dbReference>
<dbReference type="Pfam" id="PF00535">
    <property type="entry name" value="Glycos_transf_2"/>
    <property type="match status" value="1"/>
</dbReference>
<protein>
    <submittedName>
        <fullName evidence="2">Glycosyl transferase</fullName>
    </submittedName>
</protein>
<evidence type="ECO:0000259" key="1">
    <source>
        <dbReference type="Pfam" id="PF00535"/>
    </source>
</evidence>
<gene>
    <name evidence="2" type="ORF">GCM10011444_23530</name>
</gene>
<organism evidence="2 3">
    <name type="scientific">Winogradskyella haliclonae</name>
    <dbReference type="NCBI Taxonomy" id="2048558"/>
    <lineage>
        <taxon>Bacteria</taxon>
        <taxon>Pseudomonadati</taxon>
        <taxon>Bacteroidota</taxon>
        <taxon>Flavobacteriia</taxon>
        <taxon>Flavobacteriales</taxon>
        <taxon>Flavobacteriaceae</taxon>
        <taxon>Winogradskyella</taxon>
    </lineage>
</organism>
<reference evidence="3" key="1">
    <citation type="journal article" date="2019" name="Int. J. Syst. Evol. Microbiol.">
        <title>The Global Catalogue of Microorganisms (GCM) 10K type strain sequencing project: providing services to taxonomists for standard genome sequencing and annotation.</title>
        <authorList>
            <consortium name="The Broad Institute Genomics Platform"/>
            <consortium name="The Broad Institute Genome Sequencing Center for Infectious Disease"/>
            <person name="Wu L."/>
            <person name="Ma J."/>
        </authorList>
    </citation>
    <scope>NUCLEOTIDE SEQUENCE [LARGE SCALE GENOMIC DNA]</scope>
    <source>
        <strain evidence="3">CCM 8681</strain>
    </source>
</reference>